<comment type="caution">
    <text evidence="2">The sequence shown here is derived from an EMBL/GenBank/DDBJ whole genome shotgun (WGS) entry which is preliminary data.</text>
</comment>
<organism evidence="2 3">
    <name type="scientific">Liparis tanakae</name>
    <name type="common">Tanaka's snailfish</name>
    <dbReference type="NCBI Taxonomy" id="230148"/>
    <lineage>
        <taxon>Eukaryota</taxon>
        <taxon>Metazoa</taxon>
        <taxon>Chordata</taxon>
        <taxon>Craniata</taxon>
        <taxon>Vertebrata</taxon>
        <taxon>Euteleostomi</taxon>
        <taxon>Actinopterygii</taxon>
        <taxon>Neopterygii</taxon>
        <taxon>Teleostei</taxon>
        <taxon>Neoteleostei</taxon>
        <taxon>Acanthomorphata</taxon>
        <taxon>Eupercaria</taxon>
        <taxon>Perciformes</taxon>
        <taxon>Cottioidei</taxon>
        <taxon>Cottales</taxon>
        <taxon>Liparidae</taxon>
        <taxon>Liparis</taxon>
    </lineage>
</organism>
<name>A0A4Z2HT73_9TELE</name>
<evidence type="ECO:0000256" key="1">
    <source>
        <dbReference type="SAM" id="MobiDB-lite"/>
    </source>
</evidence>
<feature type="compositionally biased region" description="Basic and acidic residues" evidence="1">
    <location>
        <begin position="121"/>
        <end position="136"/>
    </location>
</feature>
<feature type="region of interest" description="Disordered" evidence="1">
    <location>
        <begin position="103"/>
        <end position="162"/>
    </location>
</feature>
<reference evidence="2 3" key="1">
    <citation type="submission" date="2019-03" db="EMBL/GenBank/DDBJ databases">
        <title>First draft genome of Liparis tanakae, snailfish: a comprehensive survey of snailfish specific genes.</title>
        <authorList>
            <person name="Kim W."/>
            <person name="Song I."/>
            <person name="Jeong J.-H."/>
            <person name="Kim D."/>
            <person name="Kim S."/>
            <person name="Ryu S."/>
            <person name="Song J.Y."/>
            <person name="Lee S.K."/>
        </authorList>
    </citation>
    <scope>NUCLEOTIDE SEQUENCE [LARGE SCALE GENOMIC DNA]</scope>
    <source>
        <tissue evidence="2">Muscle</tissue>
    </source>
</reference>
<dbReference type="AlphaFoldDB" id="A0A4Z2HT73"/>
<evidence type="ECO:0000313" key="2">
    <source>
        <dbReference type="EMBL" id="TNN68163.1"/>
    </source>
</evidence>
<feature type="compositionally biased region" description="Basic and acidic residues" evidence="1">
    <location>
        <begin position="152"/>
        <end position="162"/>
    </location>
</feature>
<protein>
    <submittedName>
        <fullName evidence="2">Uncharacterized protein</fullName>
    </submittedName>
</protein>
<keyword evidence="3" id="KW-1185">Reference proteome</keyword>
<evidence type="ECO:0000313" key="3">
    <source>
        <dbReference type="Proteomes" id="UP000314294"/>
    </source>
</evidence>
<proteinExistence type="predicted"/>
<accession>A0A4Z2HT73</accession>
<sequence>MSLLPQLHVTAVILQRSKLTLTLQTSSGSEAVAGSLTVPLSSVFGLLQLLREISVSLAAECCALFSSCSPTASVGLSGAGQESSLSAFRKTKLAEITKCTEIQHGGRSRPRPSGLKFLRSVRREAPPSRRDRETTPREAAVFTASISPDESGLQRKLFEKRR</sequence>
<gene>
    <name evidence="2" type="ORF">EYF80_021646</name>
</gene>
<dbReference type="EMBL" id="SRLO01000194">
    <property type="protein sequence ID" value="TNN68163.1"/>
    <property type="molecule type" value="Genomic_DNA"/>
</dbReference>
<dbReference type="Proteomes" id="UP000314294">
    <property type="component" value="Unassembled WGS sequence"/>
</dbReference>